<evidence type="ECO:0000256" key="1">
    <source>
        <dbReference type="SAM" id="MobiDB-lite"/>
    </source>
</evidence>
<dbReference type="AlphaFoldDB" id="A0A9E3H6F4"/>
<feature type="region of interest" description="Disordered" evidence="1">
    <location>
        <begin position="56"/>
        <end position="78"/>
    </location>
</feature>
<sequence>MHNWQCAIAAVAPGVSHAISTPTSCSEWDIGSSYRIPSPISPEKNRSPMINQHQQAAITDENTIGIEPRGSKVSECCQ</sequence>
<evidence type="ECO:0000313" key="2">
    <source>
        <dbReference type="EMBL" id="MBW4430956.1"/>
    </source>
</evidence>
<proteinExistence type="predicted"/>
<name>A0A9E3H6F4_9NOST</name>
<organism evidence="2 3">
    <name type="scientific">Pelatocladus maniniholoensis HA4357-MV3</name>
    <dbReference type="NCBI Taxonomy" id="1117104"/>
    <lineage>
        <taxon>Bacteria</taxon>
        <taxon>Bacillati</taxon>
        <taxon>Cyanobacteriota</taxon>
        <taxon>Cyanophyceae</taxon>
        <taxon>Nostocales</taxon>
        <taxon>Nostocaceae</taxon>
        <taxon>Pelatocladus</taxon>
    </lineage>
</organism>
<accession>A0A9E3H6F4</accession>
<reference evidence="2" key="2">
    <citation type="journal article" date="2022" name="Microbiol. Resour. Announc.">
        <title>Metagenome Sequencing to Explore Phylogenomics of Terrestrial Cyanobacteria.</title>
        <authorList>
            <person name="Ward R.D."/>
            <person name="Stajich J.E."/>
            <person name="Johansen J.R."/>
            <person name="Huntemann M."/>
            <person name="Clum A."/>
            <person name="Foster B."/>
            <person name="Foster B."/>
            <person name="Roux S."/>
            <person name="Palaniappan K."/>
            <person name="Varghese N."/>
            <person name="Mukherjee S."/>
            <person name="Reddy T.B.K."/>
            <person name="Daum C."/>
            <person name="Copeland A."/>
            <person name="Chen I.A."/>
            <person name="Ivanova N.N."/>
            <person name="Kyrpides N.C."/>
            <person name="Shapiro N."/>
            <person name="Eloe-Fadrosh E.A."/>
            <person name="Pietrasiak N."/>
        </authorList>
    </citation>
    <scope>NUCLEOTIDE SEQUENCE</scope>
    <source>
        <strain evidence="2">HA4357-MV3</strain>
    </source>
</reference>
<gene>
    <name evidence="2" type="ORF">KME28_04260</name>
</gene>
<protein>
    <submittedName>
        <fullName evidence="2">Uncharacterized protein</fullName>
    </submittedName>
</protein>
<comment type="caution">
    <text evidence="2">The sequence shown here is derived from an EMBL/GenBank/DDBJ whole genome shotgun (WGS) entry which is preliminary data.</text>
</comment>
<dbReference type="EMBL" id="JAHHHW010000043">
    <property type="protein sequence ID" value="MBW4430956.1"/>
    <property type="molecule type" value="Genomic_DNA"/>
</dbReference>
<evidence type="ECO:0000313" key="3">
    <source>
        <dbReference type="Proteomes" id="UP000813215"/>
    </source>
</evidence>
<dbReference type="Proteomes" id="UP000813215">
    <property type="component" value="Unassembled WGS sequence"/>
</dbReference>
<reference evidence="2" key="1">
    <citation type="submission" date="2021-05" db="EMBL/GenBank/DDBJ databases">
        <authorList>
            <person name="Pietrasiak N."/>
            <person name="Ward R."/>
            <person name="Stajich J.E."/>
            <person name="Kurbessoian T."/>
        </authorList>
    </citation>
    <scope>NUCLEOTIDE SEQUENCE</scope>
    <source>
        <strain evidence="2">HA4357-MV3</strain>
    </source>
</reference>